<organism evidence="1 2">
    <name type="scientific">Rotaria magnacalcarata</name>
    <dbReference type="NCBI Taxonomy" id="392030"/>
    <lineage>
        <taxon>Eukaryota</taxon>
        <taxon>Metazoa</taxon>
        <taxon>Spiralia</taxon>
        <taxon>Gnathifera</taxon>
        <taxon>Rotifera</taxon>
        <taxon>Eurotatoria</taxon>
        <taxon>Bdelloidea</taxon>
        <taxon>Philodinida</taxon>
        <taxon>Philodinidae</taxon>
        <taxon>Rotaria</taxon>
    </lineage>
</organism>
<reference evidence="1" key="1">
    <citation type="submission" date="2021-02" db="EMBL/GenBank/DDBJ databases">
        <authorList>
            <person name="Nowell W R."/>
        </authorList>
    </citation>
    <scope>NUCLEOTIDE SEQUENCE</scope>
</reference>
<dbReference type="AlphaFoldDB" id="A0A816MAH6"/>
<evidence type="ECO:0000313" key="2">
    <source>
        <dbReference type="Proteomes" id="UP000663887"/>
    </source>
</evidence>
<gene>
    <name evidence="1" type="ORF">XDN619_LOCUS2665</name>
</gene>
<comment type="caution">
    <text evidence="1">The sequence shown here is derived from an EMBL/GenBank/DDBJ whole genome shotgun (WGS) entry which is preliminary data.</text>
</comment>
<dbReference type="EMBL" id="CAJNRG010000247">
    <property type="protein sequence ID" value="CAF1987170.1"/>
    <property type="molecule type" value="Genomic_DNA"/>
</dbReference>
<sequence length="539" mass="62030">MNRPGIQLLDLSVEILLHILKRLNNMNVLYSLIGVQGLDLLAQDKIFTNSLNFVLANNDPITEQILNRFCNSILPRIHDNVKCLVLETTIMDRILRAGIYSNLTQLKIFKFQTNIFSRFCTEELLFRHNFKKQIADLTLLGDYSGDAETNDQTTNVFIKLLDFFENLNSLSGIGSFVTADPVLSFTGSPGTSFVSSTLTKLCMSVDGFGDCLCLLDGRLNQLSTFIVIIIHVKDYSSMEFHSNNLPNLKCFSLTYEHLTDEYDNQVVPLLHRMCNLEDLTLYIQIKERNRLVDGIQLENNILLHLSKLEKFAFYICTFTSANHPSNFLSNDDIRRTFSNAKFGPIGCNMNYINECNIRYHVFSLPFLFNHIGYIGNNFTNTVFKNVTVIGLFDGIPFEHEFFVRLARCFPFLKSLIIMNDKAQSTDFAISEHDNANGLFEVAQYLQLTSIDFSCTHIDYVEEMLNESKTRLPSLRRLWIDYDQLKTVTKNFTRDSTRLNCIHVEQVDFQGSINDDDDYDSDWIKAQPNDFHVYFPLLKL</sequence>
<proteinExistence type="predicted"/>
<name>A0A816MAH6_9BILA</name>
<evidence type="ECO:0000313" key="1">
    <source>
        <dbReference type="EMBL" id="CAF1987170.1"/>
    </source>
</evidence>
<accession>A0A816MAH6</accession>
<protein>
    <submittedName>
        <fullName evidence="1">Uncharacterized protein</fullName>
    </submittedName>
</protein>
<dbReference type="Proteomes" id="UP000663887">
    <property type="component" value="Unassembled WGS sequence"/>
</dbReference>